<dbReference type="EMBL" id="LCQO01000038">
    <property type="protein sequence ID" value="KKW17365.1"/>
    <property type="molecule type" value="Genomic_DNA"/>
</dbReference>
<protein>
    <submittedName>
        <fullName evidence="2">Uncharacterized protein</fullName>
    </submittedName>
</protein>
<organism evidence="2 3">
    <name type="scientific">Candidatus Kaiserbacteria bacterium GW2011_GWA1_50_28</name>
    <dbReference type="NCBI Taxonomy" id="1618668"/>
    <lineage>
        <taxon>Bacteria</taxon>
        <taxon>Candidatus Kaiseribacteriota</taxon>
    </lineage>
</organism>
<reference evidence="2 3" key="1">
    <citation type="journal article" date="2015" name="Nature">
        <title>rRNA introns, odd ribosomes, and small enigmatic genomes across a large radiation of phyla.</title>
        <authorList>
            <person name="Brown C.T."/>
            <person name="Hug L.A."/>
            <person name="Thomas B.C."/>
            <person name="Sharon I."/>
            <person name="Castelle C.J."/>
            <person name="Singh A."/>
            <person name="Wilkins M.J."/>
            <person name="Williams K.H."/>
            <person name="Banfield J.F."/>
        </authorList>
    </citation>
    <scope>NUCLEOTIDE SEQUENCE [LARGE SCALE GENOMIC DNA]</scope>
</reference>
<feature type="transmembrane region" description="Helical" evidence="1">
    <location>
        <begin position="229"/>
        <end position="251"/>
    </location>
</feature>
<evidence type="ECO:0000313" key="3">
    <source>
        <dbReference type="Proteomes" id="UP000034057"/>
    </source>
</evidence>
<feature type="transmembrane region" description="Helical" evidence="1">
    <location>
        <begin position="197"/>
        <end position="217"/>
    </location>
</feature>
<evidence type="ECO:0000256" key="1">
    <source>
        <dbReference type="SAM" id="Phobius"/>
    </source>
</evidence>
<feature type="transmembrane region" description="Helical" evidence="1">
    <location>
        <begin position="263"/>
        <end position="282"/>
    </location>
</feature>
<feature type="transmembrane region" description="Helical" evidence="1">
    <location>
        <begin position="61"/>
        <end position="80"/>
    </location>
</feature>
<dbReference type="AlphaFoldDB" id="A0A0G1WFG8"/>
<gene>
    <name evidence="2" type="ORF">UY59_C0038G0002</name>
</gene>
<name>A0A0G1WFG8_9BACT</name>
<feature type="transmembrane region" description="Helical" evidence="1">
    <location>
        <begin position="92"/>
        <end position="110"/>
    </location>
</feature>
<accession>A0A0G1WFG8</accession>
<feature type="transmembrane region" description="Helical" evidence="1">
    <location>
        <begin position="165"/>
        <end position="185"/>
    </location>
</feature>
<keyword evidence="1" id="KW-1133">Transmembrane helix</keyword>
<sequence length="299" mass="33239">MQKILDSSSVADMKVPFVVRMLFRHPLAKLIAVLFTGLFIFWIWINMQGLEEGSINNSYGLLYPIISLIGGLYGIISVAPKWGGYRTVMGRGILFLSLGLLAEVFGQWAWSYFTIISQIEIPYPSIADVGYFLIVPLYSYAMYNFAIASGVRFSLRSYAGKLQAVIIPAAMIAVAYFLFLQYVEIDLTSPIRTFLDFGYPGFEAIAISISILTYSLSRGVLGGVMRSRILYLVVALVAQYVTDYTFLFRVGIGAYYNAGPVDLMYTISLTIMALGIISFSYVDNQDDNKGKSTLPKVTT</sequence>
<keyword evidence="1" id="KW-0472">Membrane</keyword>
<evidence type="ECO:0000313" key="2">
    <source>
        <dbReference type="EMBL" id="KKW17365.1"/>
    </source>
</evidence>
<keyword evidence="1" id="KW-0812">Transmembrane</keyword>
<comment type="caution">
    <text evidence="2">The sequence shown here is derived from an EMBL/GenBank/DDBJ whole genome shotgun (WGS) entry which is preliminary data.</text>
</comment>
<feature type="transmembrane region" description="Helical" evidence="1">
    <location>
        <begin position="27"/>
        <end position="45"/>
    </location>
</feature>
<feature type="transmembrane region" description="Helical" evidence="1">
    <location>
        <begin position="130"/>
        <end position="153"/>
    </location>
</feature>
<proteinExistence type="predicted"/>
<dbReference type="Proteomes" id="UP000034057">
    <property type="component" value="Unassembled WGS sequence"/>
</dbReference>